<feature type="region of interest" description="Disordered" evidence="1">
    <location>
        <begin position="1"/>
        <end position="22"/>
    </location>
</feature>
<accession>A0A8H6DTL6</accession>
<organism evidence="2 3">
    <name type="scientific">Cochliobolus sativus</name>
    <name type="common">Common root rot and spot blotch fungus</name>
    <name type="synonym">Bipolaris sorokiniana</name>
    <dbReference type="NCBI Taxonomy" id="45130"/>
    <lineage>
        <taxon>Eukaryota</taxon>
        <taxon>Fungi</taxon>
        <taxon>Dikarya</taxon>
        <taxon>Ascomycota</taxon>
        <taxon>Pezizomycotina</taxon>
        <taxon>Dothideomycetes</taxon>
        <taxon>Pleosporomycetidae</taxon>
        <taxon>Pleosporales</taxon>
        <taxon>Pleosporineae</taxon>
        <taxon>Pleosporaceae</taxon>
        <taxon>Bipolaris</taxon>
    </lineage>
</organism>
<dbReference type="Proteomes" id="UP000624244">
    <property type="component" value="Unassembled WGS sequence"/>
</dbReference>
<evidence type="ECO:0000313" key="2">
    <source>
        <dbReference type="EMBL" id="KAF5847577.1"/>
    </source>
</evidence>
<protein>
    <submittedName>
        <fullName evidence="2">Uncharacterized protein</fullName>
    </submittedName>
</protein>
<sequence length="116" mass="12181">MANPHVDAGSVNSAIPGGPSLTVQMHTPVPSLTSEVGNWSIYSPNSPNVFDFSTPAAIGGENPTIAGSETVSTFDNIFGLDLHRRRKGKAPKEKIVTVHPCVPHLYLGYGAGTPQT</sequence>
<comment type="caution">
    <text evidence="2">The sequence shown here is derived from an EMBL/GenBank/DDBJ whole genome shotgun (WGS) entry which is preliminary data.</text>
</comment>
<reference evidence="2" key="1">
    <citation type="submission" date="2019-11" db="EMBL/GenBank/DDBJ databases">
        <title>Bipolaris sorokiniana Genome sequencing.</title>
        <authorList>
            <person name="Wang H."/>
        </authorList>
    </citation>
    <scope>NUCLEOTIDE SEQUENCE</scope>
</reference>
<gene>
    <name evidence="2" type="ORF">GGP41_000280</name>
</gene>
<dbReference type="EMBL" id="WNKQ01000013">
    <property type="protein sequence ID" value="KAF5847577.1"/>
    <property type="molecule type" value="Genomic_DNA"/>
</dbReference>
<name>A0A8H6DTL6_COCSA</name>
<proteinExistence type="predicted"/>
<evidence type="ECO:0000313" key="3">
    <source>
        <dbReference type="Proteomes" id="UP000624244"/>
    </source>
</evidence>
<dbReference type="AlphaFoldDB" id="A0A8H6DTL6"/>
<evidence type="ECO:0000256" key="1">
    <source>
        <dbReference type="SAM" id="MobiDB-lite"/>
    </source>
</evidence>